<sequence length="459" mass="47172">MQPENPYRYTHMLGACQVGKAWAAVDGQGQFATVAVLDGVAASDERWRVAFGNAANALAQAAGGHRYAHANLTAAHPWVAYRAEEGNAPQRLFQSLGMAYQPVPDLPVSAPPMSAPPTSAAPASAPPASAPPVSGVPQQASGAPVSGAPELVAHMPQLPWAVHTNPVSGQPVSSPSQPVSGAPGSPVPSQSPAPATHSPAPATHSPAPVTYGPATYSSASASASASDGLPPQSPSQDPFGGTGRRIAPVQRPPQRPKWLLAVAAVVLVLAGGTAGFFVGGVNRSDDEPEAPAPNASLAPFEATQFSINKTKFDGDLAPLAEPWLAAAGGCAVDTEVGGPPLPADERRHVFCRYGGASVHFALYPAKAEKDAARAYRQQLNLAGGALAPGLREATRTTGGVTGAPGSYVEYAFKGGDGRTVCGVWWDRDDVNGAFYVETLCEAGIAGNWDALRDLWRRNS</sequence>
<dbReference type="EMBL" id="CP130472">
    <property type="protein sequence ID" value="WLS45945.1"/>
    <property type="molecule type" value="Genomic_DNA"/>
</dbReference>
<evidence type="ECO:0000256" key="1">
    <source>
        <dbReference type="SAM" id="MobiDB-lite"/>
    </source>
</evidence>
<name>A0AAJ6L2N2_9ACTN</name>
<feature type="compositionally biased region" description="Low complexity" evidence="1">
    <location>
        <begin position="217"/>
        <end position="226"/>
    </location>
</feature>
<keyword evidence="2" id="KW-1133">Transmembrane helix</keyword>
<evidence type="ECO:0000313" key="4">
    <source>
        <dbReference type="Proteomes" id="UP001235874"/>
    </source>
</evidence>
<keyword evidence="4" id="KW-1185">Reference proteome</keyword>
<feature type="compositionally biased region" description="Low complexity" evidence="1">
    <location>
        <begin position="166"/>
        <end position="184"/>
    </location>
</feature>
<accession>A0AAJ6L2N2</accession>
<feature type="transmembrane region" description="Helical" evidence="2">
    <location>
        <begin position="258"/>
        <end position="278"/>
    </location>
</feature>
<feature type="region of interest" description="Disordered" evidence="1">
    <location>
        <begin position="162"/>
        <end position="251"/>
    </location>
</feature>
<evidence type="ECO:0000256" key="2">
    <source>
        <dbReference type="SAM" id="Phobius"/>
    </source>
</evidence>
<feature type="compositionally biased region" description="Low complexity" evidence="1">
    <location>
        <begin position="192"/>
        <end position="208"/>
    </location>
</feature>
<evidence type="ECO:0000313" key="3">
    <source>
        <dbReference type="EMBL" id="WLS45945.1"/>
    </source>
</evidence>
<protein>
    <submittedName>
        <fullName evidence="3">Uncharacterized protein</fullName>
    </submittedName>
</protein>
<reference evidence="3 4" key="1">
    <citation type="submission" date="2023-07" db="EMBL/GenBank/DDBJ databases">
        <title>Micromonospora profundi TRM 95458 converts glycerol to a new osmotic compound.</title>
        <authorList>
            <person name="Lu D."/>
        </authorList>
    </citation>
    <scope>NUCLEOTIDE SEQUENCE [LARGE SCALE GENOMIC DNA]</scope>
    <source>
        <strain evidence="3 4">TRM95458</strain>
    </source>
</reference>
<dbReference type="RefSeq" id="WP_306272630.1">
    <property type="nucleotide sequence ID" value="NZ_CP130472.1"/>
</dbReference>
<dbReference type="KEGG" id="mprn:Q3V37_01270"/>
<dbReference type="AlphaFoldDB" id="A0AAJ6L2N2"/>
<organism evidence="3 4">
    <name type="scientific">Micromonospora profundi</name>
    <dbReference type="NCBI Taxonomy" id="1420889"/>
    <lineage>
        <taxon>Bacteria</taxon>
        <taxon>Bacillati</taxon>
        <taxon>Actinomycetota</taxon>
        <taxon>Actinomycetes</taxon>
        <taxon>Micromonosporales</taxon>
        <taxon>Micromonosporaceae</taxon>
        <taxon>Micromonospora</taxon>
    </lineage>
</organism>
<dbReference type="Proteomes" id="UP001235874">
    <property type="component" value="Chromosome"/>
</dbReference>
<keyword evidence="2" id="KW-0812">Transmembrane</keyword>
<feature type="region of interest" description="Disordered" evidence="1">
    <location>
        <begin position="109"/>
        <end position="146"/>
    </location>
</feature>
<proteinExistence type="predicted"/>
<keyword evidence="2" id="KW-0472">Membrane</keyword>
<gene>
    <name evidence="3" type="ORF">Q3V37_01270</name>
</gene>